<feature type="active site" evidence="7">
    <location>
        <position position="113"/>
    </location>
</feature>
<dbReference type="InterPro" id="IPR043519">
    <property type="entry name" value="NT_sf"/>
</dbReference>
<feature type="domain" description="Polymerase A arginine-rich C-terminal" evidence="11">
    <location>
        <begin position="374"/>
        <end position="493"/>
    </location>
</feature>
<dbReference type="PANTHER" id="PTHR43051">
    <property type="entry name" value="POLYNUCLEOTIDE ADENYLYLTRANSFERASE FAMILY PROTEIN"/>
    <property type="match status" value="1"/>
</dbReference>
<sequence>MLDFLRRSVGATKKVAKSKPQAGKTASDNAATDQAQPERHKASGHKAARPKPGASLLPAVQRLSRDQHNISRKDISPNALKVLYRLNDAGFDAYLVGGCIRDLLLGLKPKDFDVVTNAEPEQVKQVFRNCRLIGRRFRLAHVVFGREVIEVATFRGHHSGSDDDEDTTPKAKTASSSEQGQILRDNVYGTIEEDAERRDFTINALYYSVSDFSVYDFANGLQAIAERKIELIGDPQTRYREDPVRILRAIRFATKLNMQIAPATAAPITELAVLLKNIPAPRLFDELVKLLLAGKAFDNFMLMRDTRVLKQLLPQLDKLLKQEPEGKAFLLATKALQDTDARVDADKPVTPAFIFAALLWYPVERRSQALVIDGLSEMDAMNIAMTEVLDDVQRTIAIPKRFTLSMRDIWALQSRLTKRAGRRAFKLLEQPKFRGAFDFLQLRAQAEGGELTELALWWERFQFADEAGRLQLINQLGKDGIDKGPRRRRNYKRKRTAE</sequence>
<accession>I1DTA0</accession>
<evidence type="ECO:0000256" key="9">
    <source>
        <dbReference type="SAM" id="MobiDB-lite"/>
    </source>
</evidence>
<feature type="active site" evidence="7">
    <location>
        <position position="199"/>
    </location>
</feature>
<dbReference type="Pfam" id="PF12626">
    <property type="entry name" value="PolyA_pol_arg_C"/>
    <property type="match status" value="1"/>
</dbReference>
<dbReference type="InterPro" id="IPR002646">
    <property type="entry name" value="PolA_pol_head_dom"/>
</dbReference>
<dbReference type="Gene3D" id="1.10.3090.10">
    <property type="entry name" value="cca-adding enzyme, domain 2"/>
    <property type="match status" value="1"/>
</dbReference>
<dbReference type="SUPFAM" id="SSF81301">
    <property type="entry name" value="Nucleotidyltransferase"/>
    <property type="match status" value="1"/>
</dbReference>
<dbReference type="InterPro" id="IPR025866">
    <property type="entry name" value="PolyA_pol_arg_C_dom"/>
</dbReference>
<dbReference type="GO" id="GO:0006397">
    <property type="term" value="P:mRNA processing"/>
    <property type="evidence" value="ECO:0007669"/>
    <property type="project" value="UniProtKB-KW"/>
</dbReference>
<keyword evidence="2 7" id="KW-0808">Transferase</keyword>
<keyword evidence="5 7" id="KW-0694">RNA-binding</keyword>
<comment type="catalytic activity">
    <reaction evidence="7">
        <text>RNA(n) + ATP = RNA(n)-3'-adenine ribonucleotide + diphosphate</text>
        <dbReference type="Rhea" id="RHEA:11332"/>
        <dbReference type="Rhea" id="RHEA-COMP:14527"/>
        <dbReference type="Rhea" id="RHEA-COMP:17347"/>
        <dbReference type="ChEBI" id="CHEBI:30616"/>
        <dbReference type="ChEBI" id="CHEBI:33019"/>
        <dbReference type="ChEBI" id="CHEBI:140395"/>
        <dbReference type="ChEBI" id="CHEBI:173115"/>
        <dbReference type="EC" id="2.7.7.19"/>
    </reaction>
</comment>
<evidence type="ECO:0000256" key="7">
    <source>
        <dbReference type="HAMAP-Rule" id="MF_00957"/>
    </source>
</evidence>
<evidence type="ECO:0000256" key="1">
    <source>
        <dbReference type="ARBA" id="ARBA00022664"/>
    </source>
</evidence>
<evidence type="ECO:0000259" key="10">
    <source>
        <dbReference type="Pfam" id="PF01743"/>
    </source>
</evidence>
<dbReference type="Pfam" id="PF01743">
    <property type="entry name" value="PolyA_pol"/>
    <property type="match status" value="1"/>
</dbReference>
<keyword evidence="6 7" id="KW-0804">Transcription</keyword>
<organism evidence="13 14">
    <name type="scientific">Rheinheimera nanhaiensis E407-8</name>
    <dbReference type="NCBI Taxonomy" id="562729"/>
    <lineage>
        <taxon>Bacteria</taxon>
        <taxon>Pseudomonadati</taxon>
        <taxon>Pseudomonadota</taxon>
        <taxon>Gammaproteobacteria</taxon>
        <taxon>Chromatiales</taxon>
        <taxon>Chromatiaceae</taxon>
        <taxon>Rheinheimera</taxon>
    </lineage>
</organism>
<feature type="active site" evidence="7">
    <location>
        <position position="111"/>
    </location>
</feature>
<dbReference type="CDD" id="cd05398">
    <property type="entry name" value="NT_ClassII-CCAase"/>
    <property type="match status" value="1"/>
</dbReference>
<dbReference type="Pfam" id="PF12627">
    <property type="entry name" value="PolyA_pol_RNAbd"/>
    <property type="match status" value="1"/>
</dbReference>
<evidence type="ECO:0000256" key="2">
    <source>
        <dbReference type="ARBA" id="ARBA00022679"/>
    </source>
</evidence>
<evidence type="ECO:0000256" key="3">
    <source>
        <dbReference type="ARBA" id="ARBA00022741"/>
    </source>
</evidence>
<keyword evidence="13" id="KW-0548">Nucleotidyltransferase</keyword>
<feature type="compositionally biased region" description="Polar residues" evidence="9">
    <location>
        <begin position="24"/>
        <end position="35"/>
    </location>
</feature>
<dbReference type="InterPro" id="IPR010206">
    <property type="entry name" value="PolA_pol_I"/>
</dbReference>
<reference evidence="13 14" key="1">
    <citation type="journal article" date="2012" name="J. Bacteriol.">
        <title>Genome Sequence of the Protease-Producing Bacterium Rheinheimera nanhaiensis E407-8T, Isolated from Deep-Sea Sediment of the South China Sea.</title>
        <authorList>
            <person name="Zhang X.-Y."/>
            <person name="Zhang Y.-J."/>
            <person name="Qin Q.-L."/>
            <person name="Xie B.-B."/>
            <person name="Chen X.-L."/>
            <person name="Zhou B.-C."/>
            <person name="Zhang Y.-Z."/>
        </authorList>
    </citation>
    <scope>NUCLEOTIDE SEQUENCE [LARGE SCALE GENOMIC DNA]</scope>
    <source>
        <strain evidence="13 14">E407-8</strain>
    </source>
</reference>
<dbReference type="EMBL" id="BAFK01000001">
    <property type="protein sequence ID" value="GAB57278.1"/>
    <property type="molecule type" value="Genomic_DNA"/>
</dbReference>
<evidence type="ECO:0000256" key="5">
    <source>
        <dbReference type="ARBA" id="ARBA00022884"/>
    </source>
</evidence>
<dbReference type="EC" id="2.7.7.19" evidence="7"/>
<evidence type="ECO:0000259" key="12">
    <source>
        <dbReference type="Pfam" id="PF12627"/>
    </source>
</evidence>
<dbReference type="GO" id="GO:0003723">
    <property type="term" value="F:RNA binding"/>
    <property type="evidence" value="ECO:0007669"/>
    <property type="project" value="UniProtKB-UniRule"/>
</dbReference>
<evidence type="ECO:0000256" key="4">
    <source>
        <dbReference type="ARBA" id="ARBA00022840"/>
    </source>
</evidence>
<comment type="similarity">
    <text evidence="7 8">Belongs to the tRNA nucleotidyltransferase/poly(A) polymerase family.</text>
</comment>
<feature type="region of interest" description="Disordered" evidence="9">
    <location>
        <begin position="1"/>
        <end position="54"/>
    </location>
</feature>
<keyword evidence="1 7" id="KW-0507">mRNA processing</keyword>
<dbReference type="AlphaFoldDB" id="I1DTA0"/>
<dbReference type="InterPro" id="IPR052191">
    <property type="entry name" value="tRNA_ntf/polyA_polymerase_I"/>
</dbReference>
<dbReference type="NCBIfam" id="TIGR01942">
    <property type="entry name" value="pcnB"/>
    <property type="match status" value="1"/>
</dbReference>
<feature type="region of interest" description="Disordered" evidence="9">
    <location>
        <begin position="156"/>
        <end position="179"/>
    </location>
</feature>
<comment type="caution">
    <text evidence="13">The sequence shown here is derived from an EMBL/GenBank/DDBJ whole genome shotgun (WGS) entry which is preliminary data.</text>
</comment>
<dbReference type="FunFam" id="3.30.460.10:FF:000035">
    <property type="entry name" value="Poly(A) polymerase I"/>
    <property type="match status" value="1"/>
</dbReference>
<dbReference type="SUPFAM" id="SSF81891">
    <property type="entry name" value="Poly A polymerase C-terminal region-like"/>
    <property type="match status" value="1"/>
</dbReference>
<evidence type="ECO:0000259" key="11">
    <source>
        <dbReference type="Pfam" id="PF12626"/>
    </source>
</evidence>
<dbReference type="GO" id="GO:0005524">
    <property type="term" value="F:ATP binding"/>
    <property type="evidence" value="ECO:0007669"/>
    <property type="project" value="UniProtKB-UniRule"/>
</dbReference>
<dbReference type="GO" id="GO:0043633">
    <property type="term" value="P:polyadenylation-dependent RNA catabolic process"/>
    <property type="evidence" value="ECO:0007669"/>
    <property type="project" value="InterPro"/>
</dbReference>
<keyword evidence="4 7" id="KW-0067">ATP-binding</keyword>
<keyword evidence="14" id="KW-1185">Reference proteome</keyword>
<dbReference type="InterPro" id="IPR032828">
    <property type="entry name" value="PolyA_RNA-bd"/>
</dbReference>
<feature type="domain" description="Poly A polymerase head" evidence="10">
    <location>
        <begin position="93"/>
        <end position="229"/>
    </location>
</feature>
<protein>
    <recommendedName>
        <fullName evidence="7">Poly(A) polymerase I</fullName>
        <shortName evidence="7">PAP I</shortName>
        <ecNumber evidence="7">2.7.7.19</ecNumber>
    </recommendedName>
</protein>
<feature type="domain" description="tRNA nucleotidyltransferase/poly(A) polymerase RNA and SrmB- binding" evidence="12">
    <location>
        <begin position="257"/>
        <end position="318"/>
    </location>
</feature>
<dbReference type="STRING" id="562729.RNAN_0241"/>
<dbReference type="GO" id="GO:1990817">
    <property type="term" value="F:poly(A) RNA polymerase activity"/>
    <property type="evidence" value="ECO:0007669"/>
    <property type="project" value="UniProtKB-UniRule"/>
</dbReference>
<keyword evidence="3 7" id="KW-0547">Nucleotide-binding</keyword>
<evidence type="ECO:0000256" key="6">
    <source>
        <dbReference type="ARBA" id="ARBA00023163"/>
    </source>
</evidence>
<dbReference type="PANTHER" id="PTHR43051:SF1">
    <property type="entry name" value="POLYNUCLEOTIDE ADENYLYLTRANSFERASE FAMILY PROTEIN"/>
    <property type="match status" value="1"/>
</dbReference>
<dbReference type="HAMAP" id="MF_00957">
    <property type="entry name" value="PolyA_pol"/>
    <property type="match status" value="1"/>
</dbReference>
<gene>
    <name evidence="7 13" type="primary">pcnB</name>
    <name evidence="13" type="ORF">RNAN_0241</name>
</gene>
<dbReference type="Proteomes" id="UP000004374">
    <property type="component" value="Unassembled WGS sequence"/>
</dbReference>
<evidence type="ECO:0000313" key="13">
    <source>
        <dbReference type="EMBL" id="GAB57278.1"/>
    </source>
</evidence>
<comment type="function">
    <text evidence="7">Adds poly(A) tail to the 3' end of many RNAs, which usually targets these RNAs for decay. Plays a significant role in the global control of gene expression, through influencing the rate of transcript degradation, and in the general RNA quality control.</text>
</comment>
<dbReference type="Gene3D" id="3.30.460.10">
    <property type="entry name" value="Beta Polymerase, domain 2"/>
    <property type="match status" value="1"/>
</dbReference>
<evidence type="ECO:0000313" key="14">
    <source>
        <dbReference type="Proteomes" id="UP000004374"/>
    </source>
</evidence>
<proteinExistence type="inferred from homology"/>
<name>I1DTA0_9GAMM</name>
<evidence type="ECO:0000256" key="8">
    <source>
        <dbReference type="RuleBase" id="RU003953"/>
    </source>
</evidence>